<feature type="domain" description="Nudix hydrolase" evidence="12">
    <location>
        <begin position="225"/>
        <end position="364"/>
    </location>
</feature>
<dbReference type="PRINTS" id="PR00502">
    <property type="entry name" value="NUDIXFAMILY"/>
</dbReference>
<evidence type="ECO:0000256" key="1">
    <source>
        <dbReference type="ARBA" id="ARBA00001946"/>
    </source>
</evidence>
<keyword evidence="6 13" id="KW-0378">Hydrolase</keyword>
<evidence type="ECO:0000313" key="15">
    <source>
        <dbReference type="Proteomes" id="UP000288805"/>
    </source>
</evidence>
<evidence type="ECO:0000256" key="7">
    <source>
        <dbReference type="ARBA" id="ARBA00022842"/>
    </source>
</evidence>
<reference evidence="13 15" key="1">
    <citation type="journal article" date="2018" name="PLoS Genet.">
        <title>Population sequencing reveals clonal diversity and ancestral inbreeding in the grapevine cultivar Chardonnay.</title>
        <authorList>
            <person name="Roach M.J."/>
            <person name="Johnson D.L."/>
            <person name="Bohlmann J."/>
            <person name="van Vuuren H.J."/>
            <person name="Jones S.J."/>
            <person name="Pretorius I.S."/>
            <person name="Schmidt S.A."/>
            <person name="Borneman A.R."/>
        </authorList>
    </citation>
    <scope>NUCLEOTIDE SEQUENCE [LARGE SCALE GENOMIC DNA]</scope>
    <source>
        <strain evidence="15">cv. Chardonnay</strain>
        <strain evidence="13">I10V1</strain>
        <tissue evidence="13">Leaf</tissue>
    </source>
</reference>
<evidence type="ECO:0000256" key="3">
    <source>
        <dbReference type="ARBA" id="ARBA00009595"/>
    </source>
</evidence>
<dbReference type="GO" id="GO:0016787">
    <property type="term" value="F:hydrolase activity"/>
    <property type="evidence" value="ECO:0007669"/>
    <property type="project" value="UniProtKB-KW"/>
</dbReference>
<dbReference type="FunFam" id="3.90.79.10:FF:000040">
    <property type="entry name" value="Nudix hydrolase 19, chloroplastic"/>
    <property type="match status" value="1"/>
</dbReference>
<comment type="similarity">
    <text evidence="3">Belongs to the Nudix hydrolase family. NudC subfamily.</text>
</comment>
<evidence type="ECO:0000256" key="2">
    <source>
        <dbReference type="ARBA" id="ARBA00001947"/>
    </source>
</evidence>
<dbReference type="EC" id="3.6.1.22" evidence="4"/>
<comment type="cofactor">
    <cofactor evidence="2">
        <name>Zn(2+)</name>
        <dbReference type="ChEBI" id="CHEBI:29105"/>
    </cofactor>
</comment>
<name>A0A438EID6_VITVI</name>
<evidence type="ECO:0000256" key="11">
    <source>
        <dbReference type="SAM" id="Phobius"/>
    </source>
</evidence>
<evidence type="ECO:0000313" key="14">
    <source>
        <dbReference type="EMBL" id="RVX10992.1"/>
    </source>
</evidence>
<evidence type="ECO:0000256" key="10">
    <source>
        <dbReference type="SAM" id="MobiDB-lite"/>
    </source>
</evidence>
<proteinExistence type="inferred from homology"/>
<dbReference type="InterPro" id="IPR050241">
    <property type="entry name" value="NAD-cap_RNA_hydrolase_NudC"/>
</dbReference>
<accession>A0A438EID6</accession>
<dbReference type="PANTHER" id="PTHR42904">
    <property type="entry name" value="NUDIX HYDROLASE, NUDC SUBFAMILY"/>
    <property type="match status" value="1"/>
</dbReference>
<dbReference type="Pfam" id="PF00293">
    <property type="entry name" value="NUDIX"/>
    <property type="match status" value="1"/>
</dbReference>
<dbReference type="GO" id="GO:0046872">
    <property type="term" value="F:metal ion binding"/>
    <property type="evidence" value="ECO:0007669"/>
    <property type="project" value="UniProtKB-KW"/>
</dbReference>
<dbReference type="SUPFAM" id="SSF55811">
    <property type="entry name" value="Nudix"/>
    <property type="match status" value="1"/>
</dbReference>
<comment type="cofactor">
    <cofactor evidence="1">
        <name>Mg(2+)</name>
        <dbReference type="ChEBI" id="CHEBI:18420"/>
    </cofactor>
</comment>
<dbReference type="CDD" id="cd03429">
    <property type="entry name" value="NUDIX_NADH_pyrophosphatase_Nudt13"/>
    <property type="match status" value="1"/>
</dbReference>
<dbReference type="InterPro" id="IPR000086">
    <property type="entry name" value="NUDIX_hydrolase_dom"/>
</dbReference>
<dbReference type="PANTHER" id="PTHR42904:SF6">
    <property type="entry name" value="NAD-CAPPED RNA HYDROLASE NUDT12"/>
    <property type="match status" value="1"/>
</dbReference>
<dbReference type="Gene3D" id="3.90.79.10">
    <property type="entry name" value="Nucleoside Triphosphate Pyrophosphohydrolase"/>
    <property type="match status" value="1"/>
</dbReference>
<dbReference type="AlphaFoldDB" id="A0A438EID6"/>
<dbReference type="EMBL" id="QGNW01001282">
    <property type="protein sequence ID" value="RVW47442.1"/>
    <property type="molecule type" value="Genomic_DNA"/>
</dbReference>
<gene>
    <name evidence="13" type="primary">NUDT19_0</name>
    <name evidence="14" type="synonym">NUDT19_1</name>
    <name evidence="14" type="ORF">CK203_013289</name>
    <name evidence="13" type="ORF">CK203_086487</name>
</gene>
<dbReference type="EMBL" id="QGNW01000032">
    <property type="protein sequence ID" value="RVX10992.1"/>
    <property type="molecule type" value="Genomic_DNA"/>
</dbReference>
<dbReference type="InterPro" id="IPR020476">
    <property type="entry name" value="Nudix_hydrolase"/>
</dbReference>
<evidence type="ECO:0000259" key="12">
    <source>
        <dbReference type="PROSITE" id="PS51462"/>
    </source>
</evidence>
<evidence type="ECO:0000256" key="4">
    <source>
        <dbReference type="ARBA" id="ARBA00012381"/>
    </source>
</evidence>
<evidence type="ECO:0000256" key="5">
    <source>
        <dbReference type="ARBA" id="ARBA00022723"/>
    </source>
</evidence>
<keyword evidence="5" id="KW-0479">Metal-binding</keyword>
<sequence>MSTNLKTHAFAGNPLRSTTPKPESLFSPISAFETLKSRLLENALLPSSPIFKVLPFRKGRPLAISTRPTGDSPPIWHLGWFNLGDFKGFLANSEFQPTENSFVYLGSRSEDDVVYWGIDVSEDSSLVPQFGAKHFGFVELRTLMVATDWTDERAMSDLAIAGHNALRKDWNAHCGSYISLLEARALLEWHNISHFCGHCGEKTVPMEAGRRKQCSNALCKKRIYPRVDPVVIMLVIDRENDRALLSRQSRFVPRMWSCLAGFIEPGESLEEAVRRETWEETGVEVGEVIYHSSQPWPVGPNSMPCQLMMGFFAYAKSVEINVDKEELEVLGIKLWYSCFFFSSSSSWRYGEHSFKRRKSTTATCNLKKALHQMSGVGYKESFCYCSLRPSILFLYLAFGWSGYHVFLCLGLLPLGIGLARLAPSARTISLDAQWHSREDVKKALTFAEYKKAQRTAAAKVEQMCKGVEKGQNLSADFNVESGELATMFIPGPFAIAHHLISSWVNQVPLNGVEAQLKQPSGSLSNL</sequence>
<dbReference type="InterPro" id="IPR015797">
    <property type="entry name" value="NUDIX_hydrolase-like_dom_sf"/>
</dbReference>
<dbReference type="Proteomes" id="UP000288805">
    <property type="component" value="Unassembled WGS sequence"/>
</dbReference>
<evidence type="ECO:0000313" key="13">
    <source>
        <dbReference type="EMBL" id="RVW47442.1"/>
    </source>
</evidence>
<keyword evidence="11" id="KW-0472">Membrane</keyword>
<dbReference type="InterPro" id="IPR049734">
    <property type="entry name" value="NudC-like_C"/>
</dbReference>
<comment type="catalytic activity">
    <reaction evidence="9">
        <text>a 5'-end NAD(+)-phospho-ribonucleoside in mRNA + H2O = a 5'-end phospho-adenosine-phospho-ribonucleoside in mRNA + beta-nicotinamide D-ribonucleotide + 2 H(+)</text>
        <dbReference type="Rhea" id="RHEA:60876"/>
        <dbReference type="Rhea" id="RHEA-COMP:15698"/>
        <dbReference type="Rhea" id="RHEA-COMP:15719"/>
        <dbReference type="ChEBI" id="CHEBI:14649"/>
        <dbReference type="ChEBI" id="CHEBI:15377"/>
        <dbReference type="ChEBI" id="CHEBI:15378"/>
        <dbReference type="ChEBI" id="CHEBI:144029"/>
        <dbReference type="ChEBI" id="CHEBI:144051"/>
    </reaction>
    <physiologicalReaction direction="left-to-right" evidence="9">
        <dbReference type="Rhea" id="RHEA:60877"/>
    </physiologicalReaction>
</comment>
<keyword evidence="8" id="KW-0520">NAD</keyword>
<comment type="caution">
    <text evidence="13">The sequence shown here is derived from an EMBL/GenBank/DDBJ whole genome shotgun (WGS) entry which is preliminary data.</text>
</comment>
<dbReference type="Gene3D" id="3.90.79.20">
    <property type="match status" value="1"/>
</dbReference>
<keyword evidence="7" id="KW-0460">Magnesium</keyword>
<evidence type="ECO:0000256" key="6">
    <source>
        <dbReference type="ARBA" id="ARBA00022801"/>
    </source>
</evidence>
<dbReference type="InterPro" id="IPR020084">
    <property type="entry name" value="NUDIX_hydrolase_CS"/>
</dbReference>
<evidence type="ECO:0000256" key="8">
    <source>
        <dbReference type="ARBA" id="ARBA00023027"/>
    </source>
</evidence>
<keyword evidence="11" id="KW-0812">Transmembrane</keyword>
<keyword evidence="11" id="KW-1133">Transmembrane helix</keyword>
<dbReference type="PROSITE" id="PS51462">
    <property type="entry name" value="NUDIX"/>
    <property type="match status" value="1"/>
</dbReference>
<evidence type="ECO:0000256" key="9">
    <source>
        <dbReference type="ARBA" id="ARBA00023679"/>
    </source>
</evidence>
<feature type="transmembrane region" description="Helical" evidence="11">
    <location>
        <begin position="392"/>
        <end position="416"/>
    </location>
</feature>
<feature type="region of interest" description="Disordered" evidence="10">
    <location>
        <begin position="1"/>
        <end position="22"/>
    </location>
</feature>
<protein>
    <recommendedName>
        <fullName evidence="4">NAD(+) diphosphatase</fullName>
        <ecNumber evidence="4">3.6.1.22</ecNumber>
    </recommendedName>
</protein>
<organism evidence="13 15">
    <name type="scientific">Vitis vinifera</name>
    <name type="common">Grape</name>
    <dbReference type="NCBI Taxonomy" id="29760"/>
    <lineage>
        <taxon>Eukaryota</taxon>
        <taxon>Viridiplantae</taxon>
        <taxon>Streptophyta</taxon>
        <taxon>Embryophyta</taxon>
        <taxon>Tracheophyta</taxon>
        <taxon>Spermatophyta</taxon>
        <taxon>Magnoliopsida</taxon>
        <taxon>eudicotyledons</taxon>
        <taxon>Gunneridae</taxon>
        <taxon>Pentapetalae</taxon>
        <taxon>rosids</taxon>
        <taxon>Vitales</taxon>
        <taxon>Vitaceae</taxon>
        <taxon>Viteae</taxon>
        <taxon>Vitis</taxon>
    </lineage>
</organism>
<dbReference type="PROSITE" id="PS00893">
    <property type="entry name" value="NUDIX_BOX"/>
    <property type="match status" value="1"/>
</dbReference>